<protein>
    <submittedName>
        <fullName evidence="2">Uncharacterized protein</fullName>
    </submittedName>
</protein>
<comment type="caution">
    <text evidence="2">The sequence shown here is derived from an EMBL/GenBank/DDBJ whole genome shotgun (WGS) entry which is preliminary data.</text>
</comment>
<keyword evidence="3" id="KW-1185">Reference proteome</keyword>
<gene>
    <name evidence="2" type="primary">Acey_s0009.g810</name>
    <name evidence="2" type="ORF">Y032_0009g810</name>
</gene>
<reference evidence="3" key="1">
    <citation type="journal article" date="2015" name="Nat. Genet.">
        <title>The genome and transcriptome of the zoonotic hookworm Ancylostoma ceylanicum identify infection-specific gene families.</title>
        <authorList>
            <person name="Schwarz E.M."/>
            <person name="Hu Y."/>
            <person name="Antoshechkin I."/>
            <person name="Miller M.M."/>
            <person name="Sternberg P.W."/>
            <person name="Aroian R.V."/>
        </authorList>
    </citation>
    <scope>NUCLEOTIDE SEQUENCE</scope>
    <source>
        <strain evidence="3">HY135</strain>
    </source>
</reference>
<evidence type="ECO:0000256" key="1">
    <source>
        <dbReference type="SAM" id="MobiDB-lite"/>
    </source>
</evidence>
<dbReference type="EMBL" id="JARK01001345">
    <property type="protein sequence ID" value="EYC27584.1"/>
    <property type="molecule type" value="Genomic_DNA"/>
</dbReference>
<dbReference type="AlphaFoldDB" id="A0A016VJ30"/>
<evidence type="ECO:0000313" key="2">
    <source>
        <dbReference type="EMBL" id="EYC27584.1"/>
    </source>
</evidence>
<dbReference type="Proteomes" id="UP000024635">
    <property type="component" value="Unassembled WGS sequence"/>
</dbReference>
<organism evidence="2 3">
    <name type="scientific">Ancylostoma ceylanicum</name>
    <dbReference type="NCBI Taxonomy" id="53326"/>
    <lineage>
        <taxon>Eukaryota</taxon>
        <taxon>Metazoa</taxon>
        <taxon>Ecdysozoa</taxon>
        <taxon>Nematoda</taxon>
        <taxon>Chromadorea</taxon>
        <taxon>Rhabditida</taxon>
        <taxon>Rhabditina</taxon>
        <taxon>Rhabditomorpha</taxon>
        <taxon>Strongyloidea</taxon>
        <taxon>Ancylostomatidae</taxon>
        <taxon>Ancylostomatinae</taxon>
        <taxon>Ancylostoma</taxon>
    </lineage>
</organism>
<sequence>MFNPDQNPDLNQNPAPPSMEEDIVQLRKEDFDELLANLRMQVAPITPLPQTSSNIPPATGIPCTSAMPSSSSKPKFTKPGLSRQFDFNSEILSILSPLVEFAPEERDVKNNLIKFIQLLTQRNGLLAVADSDPDIWEFYEKHSKAESFQSSNPILAASLREKKKKDERKPQIRALVWKTRFQPYSAIRQQPFRGGEAAWAPAYPYFQPFPSYSGYPVQPVQQPVPYPNQGIQSPNFAPPPYPGPFIPQQSGERNLKPMYFNCERFCHLRNQCLFPSTGK</sequence>
<evidence type="ECO:0000313" key="3">
    <source>
        <dbReference type="Proteomes" id="UP000024635"/>
    </source>
</evidence>
<proteinExistence type="predicted"/>
<name>A0A016VJ30_9BILA</name>
<dbReference type="OrthoDB" id="5875639at2759"/>
<feature type="region of interest" description="Disordered" evidence="1">
    <location>
        <begin position="1"/>
        <end position="21"/>
    </location>
</feature>
<accession>A0A016VJ30</accession>
<feature type="compositionally biased region" description="Low complexity" evidence="1">
    <location>
        <begin position="1"/>
        <end position="13"/>
    </location>
</feature>